<dbReference type="Gene3D" id="1.10.10.10">
    <property type="entry name" value="Winged helix-like DNA-binding domain superfamily/Winged helix DNA-binding domain"/>
    <property type="match status" value="1"/>
</dbReference>
<dbReference type="GO" id="GO:0003677">
    <property type="term" value="F:DNA binding"/>
    <property type="evidence" value="ECO:0007669"/>
    <property type="project" value="UniProtKB-KW"/>
</dbReference>
<dbReference type="InterPro" id="IPR007630">
    <property type="entry name" value="RNA_pol_sigma70_r4"/>
</dbReference>
<dbReference type="GO" id="GO:0016987">
    <property type="term" value="F:sigma factor activity"/>
    <property type="evidence" value="ECO:0007669"/>
    <property type="project" value="UniProtKB-KW"/>
</dbReference>
<evidence type="ECO:0000256" key="2">
    <source>
        <dbReference type="ARBA" id="ARBA00023082"/>
    </source>
</evidence>
<dbReference type="GO" id="GO:0006352">
    <property type="term" value="P:DNA-templated transcription initiation"/>
    <property type="evidence" value="ECO:0007669"/>
    <property type="project" value="InterPro"/>
</dbReference>
<dbReference type="NCBIfam" id="TIGR02937">
    <property type="entry name" value="sigma70-ECF"/>
    <property type="match status" value="1"/>
</dbReference>
<comment type="caution">
    <text evidence="6">The sequence shown here is derived from an EMBL/GenBank/DDBJ whole genome shotgun (WGS) entry which is preliminary data.</text>
</comment>
<feature type="domain" description="RNA polymerase sigma-70 region 4" evidence="5">
    <location>
        <begin position="81"/>
        <end position="130"/>
    </location>
</feature>
<organism evidence="6">
    <name type="scientific">bioreactor metagenome</name>
    <dbReference type="NCBI Taxonomy" id="1076179"/>
    <lineage>
        <taxon>unclassified sequences</taxon>
        <taxon>metagenomes</taxon>
        <taxon>ecological metagenomes</taxon>
    </lineage>
</organism>
<evidence type="ECO:0000256" key="4">
    <source>
        <dbReference type="ARBA" id="ARBA00023163"/>
    </source>
</evidence>
<dbReference type="InterPro" id="IPR013324">
    <property type="entry name" value="RNA_pol_sigma_r3/r4-like"/>
</dbReference>
<evidence type="ECO:0000313" key="6">
    <source>
        <dbReference type="EMBL" id="MPN46332.1"/>
    </source>
</evidence>
<reference evidence="6" key="1">
    <citation type="submission" date="2019-08" db="EMBL/GenBank/DDBJ databases">
        <authorList>
            <person name="Kucharzyk K."/>
            <person name="Murdoch R.W."/>
            <person name="Higgins S."/>
            <person name="Loffler F."/>
        </authorList>
    </citation>
    <scope>NUCLEOTIDE SEQUENCE</scope>
</reference>
<accession>A0A645I6A3</accession>
<dbReference type="InterPro" id="IPR014284">
    <property type="entry name" value="RNA_pol_sigma-70_dom"/>
</dbReference>
<proteinExistence type="predicted"/>
<protein>
    <recommendedName>
        <fullName evidence="5">RNA polymerase sigma-70 region 4 domain-containing protein</fullName>
    </recommendedName>
</protein>
<dbReference type="SUPFAM" id="SSF88659">
    <property type="entry name" value="Sigma3 and sigma4 domains of RNA polymerase sigma factors"/>
    <property type="match status" value="1"/>
</dbReference>
<keyword evidence="2" id="KW-0731">Sigma factor</keyword>
<name>A0A645I6A3_9ZZZZ</name>
<sequence>MELVNITYRFVDGHIEELEVEQEVAEALKELDRQEYNNTQKETRRHVTFDVSEELSWLAVDDQRLTRVLDGATEETRLHAAISELSTRQQTLIRELFFHRKTQAAIAEQLGISQQAVSDQLSTIIKKLKKLL</sequence>
<dbReference type="EMBL" id="VSSQ01106925">
    <property type="protein sequence ID" value="MPN46332.1"/>
    <property type="molecule type" value="Genomic_DNA"/>
</dbReference>
<evidence type="ECO:0000256" key="3">
    <source>
        <dbReference type="ARBA" id="ARBA00023125"/>
    </source>
</evidence>
<gene>
    <name evidence="6" type="ORF">SDC9_193918</name>
</gene>
<dbReference type="PANTHER" id="PTHR30385:SF4">
    <property type="entry name" value="RNA POLYMERASE SIGMA-E FACTOR"/>
    <property type="match status" value="1"/>
</dbReference>
<dbReference type="AlphaFoldDB" id="A0A645I6A3"/>
<keyword evidence="3" id="KW-0238">DNA-binding</keyword>
<keyword evidence="1" id="KW-0805">Transcription regulation</keyword>
<dbReference type="Pfam" id="PF04545">
    <property type="entry name" value="Sigma70_r4"/>
    <property type="match status" value="1"/>
</dbReference>
<dbReference type="InterPro" id="IPR036388">
    <property type="entry name" value="WH-like_DNA-bd_sf"/>
</dbReference>
<evidence type="ECO:0000256" key="1">
    <source>
        <dbReference type="ARBA" id="ARBA00023015"/>
    </source>
</evidence>
<keyword evidence="4" id="KW-0804">Transcription</keyword>
<dbReference type="PANTHER" id="PTHR30385">
    <property type="entry name" value="SIGMA FACTOR F FLAGELLAR"/>
    <property type="match status" value="1"/>
</dbReference>
<evidence type="ECO:0000259" key="5">
    <source>
        <dbReference type="Pfam" id="PF04545"/>
    </source>
</evidence>